<dbReference type="OrthoDB" id="162238at2"/>
<dbReference type="GO" id="GO:0008233">
    <property type="term" value="F:peptidase activity"/>
    <property type="evidence" value="ECO:0007669"/>
    <property type="project" value="UniProtKB-KW"/>
</dbReference>
<proteinExistence type="predicted"/>
<dbReference type="AlphaFoldDB" id="A0A3M0B7R0"/>
<dbReference type="GO" id="GO:0030163">
    <property type="term" value="P:protein catabolic process"/>
    <property type="evidence" value="ECO:0007669"/>
    <property type="project" value="InterPro"/>
</dbReference>
<dbReference type="InterPro" id="IPR003769">
    <property type="entry name" value="ClpS_core"/>
</dbReference>
<keyword evidence="3" id="KW-1185">Reference proteome</keyword>
<gene>
    <name evidence="2" type="ORF">CLV39_1650</name>
</gene>
<dbReference type="EMBL" id="REFO01000017">
    <property type="protein sequence ID" value="RMA92494.1"/>
    <property type="molecule type" value="Genomic_DNA"/>
</dbReference>
<evidence type="ECO:0000313" key="2">
    <source>
        <dbReference type="EMBL" id="RMA92494.1"/>
    </source>
</evidence>
<dbReference type="InterPro" id="IPR014719">
    <property type="entry name" value="Ribosomal_bL12_C/ClpS-like"/>
</dbReference>
<accession>A0A3M0B7R0</accession>
<dbReference type="SUPFAM" id="SSF54736">
    <property type="entry name" value="ClpS-like"/>
    <property type="match status" value="1"/>
</dbReference>
<feature type="domain" description="Adaptor protein ClpS core" evidence="1">
    <location>
        <begin position="21"/>
        <end position="83"/>
    </location>
</feature>
<comment type="caution">
    <text evidence="2">The sequence shown here is derived from an EMBL/GenBank/DDBJ whole genome shotgun (WGS) entry which is preliminary data.</text>
</comment>
<protein>
    <submittedName>
        <fullName evidence="2">ATP-dependent Clp protease adaptor protein ClpS</fullName>
    </submittedName>
</protein>
<keyword evidence="2" id="KW-0378">Hydrolase</keyword>
<evidence type="ECO:0000259" key="1">
    <source>
        <dbReference type="Pfam" id="PF02617"/>
    </source>
</evidence>
<organism evidence="2 3">
    <name type="scientific">Hydrogenothermus marinus</name>
    <dbReference type="NCBI Taxonomy" id="133270"/>
    <lineage>
        <taxon>Bacteria</taxon>
        <taxon>Pseudomonadati</taxon>
        <taxon>Aquificota</taxon>
        <taxon>Aquificia</taxon>
        <taxon>Aquificales</taxon>
        <taxon>Hydrogenothermaceae</taxon>
        <taxon>Hydrogenothermus</taxon>
    </lineage>
</organism>
<dbReference type="GO" id="GO:0006508">
    <property type="term" value="P:proteolysis"/>
    <property type="evidence" value="ECO:0007669"/>
    <property type="project" value="UniProtKB-KW"/>
</dbReference>
<name>A0A3M0B7R0_9AQUI</name>
<dbReference type="Proteomes" id="UP000280842">
    <property type="component" value="Unassembled WGS sequence"/>
</dbReference>
<dbReference type="Gene3D" id="3.30.1390.10">
    <property type="match status" value="1"/>
</dbReference>
<dbReference type="RefSeq" id="WP_121923742.1">
    <property type="nucleotide sequence ID" value="NZ_REFO01000017.1"/>
</dbReference>
<evidence type="ECO:0000313" key="3">
    <source>
        <dbReference type="Proteomes" id="UP000280842"/>
    </source>
</evidence>
<keyword evidence="2" id="KW-0645">Protease</keyword>
<dbReference type="Pfam" id="PF02617">
    <property type="entry name" value="ClpS"/>
    <property type="match status" value="1"/>
</dbReference>
<reference evidence="2 3" key="1">
    <citation type="submission" date="2018-10" db="EMBL/GenBank/DDBJ databases">
        <title>Genomic Encyclopedia of Archaeal and Bacterial Type Strains, Phase II (KMG-II): from individual species to whole genera.</title>
        <authorList>
            <person name="Goeker M."/>
        </authorList>
    </citation>
    <scope>NUCLEOTIDE SEQUENCE [LARGE SCALE GENOMIC DNA]</scope>
    <source>
        <strain evidence="2 3">VM1</strain>
    </source>
</reference>
<sequence>MGIGFETEVLEKDKTDLDIPAKVVLYDDDWHTFDEVIEQLMKALGCDYLTAEKYTMEVHTKGKAVVFEGDFEEALKVASILEEIDLSVEIFI</sequence>